<accession>X1J4E4</accession>
<dbReference type="PANTHER" id="PTHR33055">
    <property type="entry name" value="TRANSPOSASE FOR INSERTION SEQUENCE ELEMENT IS1111A"/>
    <property type="match status" value="1"/>
</dbReference>
<dbReference type="InterPro" id="IPR002525">
    <property type="entry name" value="Transp_IS110-like_N"/>
</dbReference>
<organism evidence="2">
    <name type="scientific">marine sediment metagenome</name>
    <dbReference type="NCBI Taxonomy" id="412755"/>
    <lineage>
        <taxon>unclassified sequences</taxon>
        <taxon>metagenomes</taxon>
        <taxon>ecological metagenomes</taxon>
    </lineage>
</organism>
<dbReference type="EMBL" id="BARU01037734">
    <property type="protein sequence ID" value="GAH89581.1"/>
    <property type="molecule type" value="Genomic_DNA"/>
</dbReference>
<protein>
    <recommendedName>
        <fullName evidence="1">Transposase IS110-like N-terminal domain-containing protein</fullName>
    </recommendedName>
</protein>
<dbReference type="GO" id="GO:0004803">
    <property type="term" value="F:transposase activity"/>
    <property type="evidence" value="ECO:0007669"/>
    <property type="project" value="InterPro"/>
</dbReference>
<proteinExistence type="predicted"/>
<dbReference type="GO" id="GO:0003677">
    <property type="term" value="F:DNA binding"/>
    <property type="evidence" value="ECO:0007669"/>
    <property type="project" value="InterPro"/>
</dbReference>
<reference evidence="2" key="1">
    <citation type="journal article" date="2014" name="Front. Microbiol.">
        <title>High frequency of phylogenetically diverse reductive dehalogenase-homologous genes in deep subseafloor sedimentary metagenomes.</title>
        <authorList>
            <person name="Kawai M."/>
            <person name="Futagami T."/>
            <person name="Toyoda A."/>
            <person name="Takaki Y."/>
            <person name="Nishi S."/>
            <person name="Hori S."/>
            <person name="Arai W."/>
            <person name="Tsubouchi T."/>
            <person name="Morono Y."/>
            <person name="Uchiyama I."/>
            <person name="Ito T."/>
            <person name="Fujiyama A."/>
            <person name="Inagaki F."/>
            <person name="Takami H."/>
        </authorList>
    </citation>
    <scope>NUCLEOTIDE SEQUENCE</scope>
    <source>
        <strain evidence="2">Expedition CK06-06</strain>
    </source>
</reference>
<dbReference type="InterPro" id="IPR047650">
    <property type="entry name" value="Transpos_IS110"/>
</dbReference>
<evidence type="ECO:0000259" key="1">
    <source>
        <dbReference type="Pfam" id="PF01548"/>
    </source>
</evidence>
<feature type="domain" description="Transposase IS110-like N-terminal" evidence="1">
    <location>
        <begin position="5"/>
        <end position="163"/>
    </location>
</feature>
<name>X1J4E4_9ZZZZ</name>
<sequence>MIRSVGIDLSRTGSHQVRCLDEQAKPCDSFSFDSTLEGLENFEKRVFLNGDTPTIIFEPTGLAWIPMAVYLRARHPECQMVKAKLQKVAALRRYLRSYTKSDRVDGLTLAKMPFIDAEQLDEAYLPPAEYHSLQRLTRQRERLMKSITIRKNRIGSIINGYLPDLRKTFSDEWSDRARLFYRQRLNPFTVVRDGKSALETFLVSVKAKGAVTESHRVYQACQKLAEFYEKSKAAGMIN</sequence>
<feature type="non-terminal residue" evidence="2">
    <location>
        <position position="238"/>
    </location>
</feature>
<evidence type="ECO:0000313" key="2">
    <source>
        <dbReference type="EMBL" id="GAH89581.1"/>
    </source>
</evidence>
<dbReference type="Pfam" id="PF01548">
    <property type="entry name" value="DEDD_Tnp_IS110"/>
    <property type="match status" value="1"/>
</dbReference>
<comment type="caution">
    <text evidence="2">The sequence shown here is derived from an EMBL/GenBank/DDBJ whole genome shotgun (WGS) entry which is preliminary data.</text>
</comment>
<dbReference type="AlphaFoldDB" id="X1J4E4"/>
<dbReference type="GO" id="GO:0006313">
    <property type="term" value="P:DNA transposition"/>
    <property type="evidence" value="ECO:0007669"/>
    <property type="project" value="InterPro"/>
</dbReference>
<gene>
    <name evidence="2" type="ORF">S03H2_58736</name>
</gene>